<evidence type="ECO:0000313" key="3">
    <source>
        <dbReference type="Proteomes" id="UP001154282"/>
    </source>
</evidence>
<dbReference type="AlphaFoldDB" id="A0AAV0J0T3"/>
<evidence type="ECO:0000313" key="2">
    <source>
        <dbReference type="EMBL" id="CAI0403338.1"/>
    </source>
</evidence>
<dbReference type="Proteomes" id="UP001154282">
    <property type="component" value="Unassembled WGS sequence"/>
</dbReference>
<reference evidence="2" key="1">
    <citation type="submission" date="2022-08" db="EMBL/GenBank/DDBJ databases">
        <authorList>
            <person name="Gutierrez-Valencia J."/>
        </authorList>
    </citation>
    <scope>NUCLEOTIDE SEQUENCE</scope>
</reference>
<evidence type="ECO:0000256" key="1">
    <source>
        <dbReference type="SAM" id="MobiDB-lite"/>
    </source>
</evidence>
<keyword evidence="3" id="KW-1185">Reference proteome</keyword>
<feature type="region of interest" description="Disordered" evidence="1">
    <location>
        <begin position="1"/>
        <end position="60"/>
    </location>
</feature>
<gene>
    <name evidence="2" type="ORF">LITE_LOCUS11995</name>
</gene>
<sequence length="60" mass="6661">MEVRKPNTKSESPLEVRRSSWEARRKVASAAPASSTSTKLQKAGTMTKRTIPGASQFRRN</sequence>
<protein>
    <submittedName>
        <fullName evidence="2">Uncharacterized protein</fullName>
    </submittedName>
</protein>
<name>A0AAV0J0T3_9ROSI</name>
<organism evidence="2 3">
    <name type="scientific">Linum tenue</name>
    <dbReference type="NCBI Taxonomy" id="586396"/>
    <lineage>
        <taxon>Eukaryota</taxon>
        <taxon>Viridiplantae</taxon>
        <taxon>Streptophyta</taxon>
        <taxon>Embryophyta</taxon>
        <taxon>Tracheophyta</taxon>
        <taxon>Spermatophyta</taxon>
        <taxon>Magnoliopsida</taxon>
        <taxon>eudicotyledons</taxon>
        <taxon>Gunneridae</taxon>
        <taxon>Pentapetalae</taxon>
        <taxon>rosids</taxon>
        <taxon>fabids</taxon>
        <taxon>Malpighiales</taxon>
        <taxon>Linaceae</taxon>
        <taxon>Linum</taxon>
    </lineage>
</organism>
<dbReference type="EMBL" id="CAMGYJ010000004">
    <property type="protein sequence ID" value="CAI0403338.1"/>
    <property type="molecule type" value="Genomic_DNA"/>
</dbReference>
<accession>A0AAV0J0T3</accession>
<comment type="caution">
    <text evidence="2">The sequence shown here is derived from an EMBL/GenBank/DDBJ whole genome shotgun (WGS) entry which is preliminary data.</text>
</comment>
<feature type="compositionally biased region" description="Basic and acidic residues" evidence="1">
    <location>
        <begin position="12"/>
        <end position="25"/>
    </location>
</feature>
<feature type="compositionally biased region" description="Low complexity" evidence="1">
    <location>
        <begin position="28"/>
        <end position="38"/>
    </location>
</feature>
<proteinExistence type="predicted"/>